<organism evidence="2 3">
    <name type="scientific">Hevea brasiliensis</name>
    <name type="common">Para rubber tree</name>
    <name type="synonym">Siphonia brasiliensis</name>
    <dbReference type="NCBI Taxonomy" id="3981"/>
    <lineage>
        <taxon>Eukaryota</taxon>
        <taxon>Viridiplantae</taxon>
        <taxon>Streptophyta</taxon>
        <taxon>Embryophyta</taxon>
        <taxon>Tracheophyta</taxon>
        <taxon>Spermatophyta</taxon>
        <taxon>Magnoliopsida</taxon>
        <taxon>eudicotyledons</taxon>
        <taxon>Gunneridae</taxon>
        <taxon>Pentapetalae</taxon>
        <taxon>rosids</taxon>
        <taxon>fabids</taxon>
        <taxon>Malpighiales</taxon>
        <taxon>Euphorbiaceae</taxon>
        <taxon>Crotonoideae</taxon>
        <taxon>Micrandreae</taxon>
        <taxon>Hevea</taxon>
    </lineage>
</organism>
<dbReference type="Pfam" id="PF13456">
    <property type="entry name" value="RVT_3"/>
    <property type="match status" value="1"/>
</dbReference>
<dbReference type="InterPro" id="IPR044730">
    <property type="entry name" value="RNase_H-like_dom_plant"/>
</dbReference>
<dbReference type="InterPro" id="IPR012337">
    <property type="entry name" value="RNaseH-like_sf"/>
</dbReference>
<dbReference type="Proteomes" id="UP000467840">
    <property type="component" value="Chromosome 12"/>
</dbReference>
<dbReference type="Gene3D" id="3.30.420.10">
    <property type="entry name" value="Ribonuclease H-like superfamily/Ribonuclease H"/>
    <property type="match status" value="1"/>
</dbReference>
<gene>
    <name evidence="2" type="ORF">GH714_031242</name>
</gene>
<accession>A0A6A6K7T0</accession>
<dbReference type="InterPro" id="IPR036397">
    <property type="entry name" value="RNaseH_sf"/>
</dbReference>
<keyword evidence="3" id="KW-1185">Reference proteome</keyword>
<name>A0A6A6K7T0_HEVBR</name>
<dbReference type="GO" id="GO:0003676">
    <property type="term" value="F:nucleic acid binding"/>
    <property type="evidence" value="ECO:0007669"/>
    <property type="project" value="InterPro"/>
</dbReference>
<dbReference type="PANTHER" id="PTHR47723:SF19">
    <property type="entry name" value="POLYNUCLEOTIDYL TRANSFERASE, RIBONUCLEASE H-LIKE SUPERFAMILY PROTEIN"/>
    <property type="match status" value="1"/>
</dbReference>
<proteinExistence type="predicted"/>
<evidence type="ECO:0000313" key="3">
    <source>
        <dbReference type="Proteomes" id="UP000467840"/>
    </source>
</evidence>
<protein>
    <recommendedName>
        <fullName evidence="1">RNase H type-1 domain-containing protein</fullName>
    </recommendedName>
</protein>
<dbReference type="CDD" id="cd06222">
    <property type="entry name" value="RNase_H_like"/>
    <property type="match status" value="1"/>
</dbReference>
<dbReference type="EMBL" id="JAAGAX010000018">
    <property type="protein sequence ID" value="KAF2284850.1"/>
    <property type="molecule type" value="Genomic_DNA"/>
</dbReference>
<evidence type="ECO:0000259" key="1">
    <source>
        <dbReference type="Pfam" id="PF13456"/>
    </source>
</evidence>
<comment type="caution">
    <text evidence="2">The sequence shown here is derived from an EMBL/GenBank/DDBJ whole genome shotgun (WGS) entry which is preliminary data.</text>
</comment>
<dbReference type="GO" id="GO:0004523">
    <property type="term" value="F:RNA-DNA hybrid ribonuclease activity"/>
    <property type="evidence" value="ECO:0007669"/>
    <property type="project" value="InterPro"/>
</dbReference>
<evidence type="ECO:0000313" key="2">
    <source>
        <dbReference type="EMBL" id="KAF2284850.1"/>
    </source>
</evidence>
<dbReference type="InterPro" id="IPR002156">
    <property type="entry name" value="RNaseH_domain"/>
</dbReference>
<reference evidence="2 3" key="1">
    <citation type="journal article" date="2020" name="Mol. Plant">
        <title>The Chromosome-Based Rubber Tree Genome Provides New Insights into Spurge Genome Evolution and Rubber Biosynthesis.</title>
        <authorList>
            <person name="Liu J."/>
            <person name="Shi C."/>
            <person name="Shi C.C."/>
            <person name="Li W."/>
            <person name="Zhang Q.J."/>
            <person name="Zhang Y."/>
            <person name="Li K."/>
            <person name="Lu H.F."/>
            <person name="Shi C."/>
            <person name="Zhu S.T."/>
            <person name="Xiao Z.Y."/>
            <person name="Nan H."/>
            <person name="Yue Y."/>
            <person name="Zhu X.G."/>
            <person name="Wu Y."/>
            <person name="Hong X.N."/>
            <person name="Fan G.Y."/>
            <person name="Tong Y."/>
            <person name="Zhang D."/>
            <person name="Mao C.L."/>
            <person name="Liu Y.L."/>
            <person name="Hao S.J."/>
            <person name="Liu W.Q."/>
            <person name="Lv M.Q."/>
            <person name="Zhang H.B."/>
            <person name="Liu Y."/>
            <person name="Hu-Tang G.R."/>
            <person name="Wang J.P."/>
            <person name="Wang J.H."/>
            <person name="Sun Y.H."/>
            <person name="Ni S.B."/>
            <person name="Chen W.B."/>
            <person name="Zhang X.C."/>
            <person name="Jiao Y.N."/>
            <person name="Eichler E.E."/>
            <person name="Li G.H."/>
            <person name="Liu X."/>
            <person name="Gao L.Z."/>
        </authorList>
    </citation>
    <scope>NUCLEOTIDE SEQUENCE [LARGE SCALE GENOMIC DNA]</scope>
    <source>
        <strain evidence="3">cv. GT1</strain>
        <tissue evidence="2">Leaf</tissue>
    </source>
</reference>
<dbReference type="AlphaFoldDB" id="A0A6A6K7T0"/>
<feature type="domain" description="RNase H type-1" evidence="1">
    <location>
        <begin position="138"/>
        <end position="215"/>
    </location>
</feature>
<sequence>MKGKVRDFVSKEGIWNWSKFDVFLPPNVLLVIAAIPPPSDDAGEDVVLWGGTASGSFSVKSTYSNKRIFSDENVSVEGCISFISVQVRDFMKALILRKVSRKCLSDKEVRHISWEPPADGWEKLNVDGAVKGAYKHAYAILEGLNLAWRRGCKKLIVECDNLEVISMLKGNMEPHAFCSSLIYSILDLVKRDWELDFRHIYREANKCADWLAQWAVSLNQSVFNLLQPPTGLNQWLLHDHLKVAYSRTVIAGV</sequence>
<dbReference type="SUPFAM" id="SSF53098">
    <property type="entry name" value="Ribonuclease H-like"/>
    <property type="match status" value="1"/>
</dbReference>
<dbReference type="InterPro" id="IPR053151">
    <property type="entry name" value="RNase_H-like"/>
</dbReference>
<dbReference type="PANTHER" id="PTHR47723">
    <property type="entry name" value="OS05G0353850 PROTEIN"/>
    <property type="match status" value="1"/>
</dbReference>